<dbReference type="CDD" id="cd09272">
    <property type="entry name" value="RNase_HI_RT_Ty1"/>
    <property type="match status" value="1"/>
</dbReference>
<reference evidence="1" key="1">
    <citation type="submission" date="2018-05" db="EMBL/GenBank/DDBJ databases">
        <title>Draft genome of Mucuna pruriens seed.</title>
        <authorList>
            <person name="Nnadi N.E."/>
            <person name="Vos R."/>
            <person name="Hasami M.H."/>
            <person name="Devisetty U.K."/>
            <person name="Aguiy J.C."/>
        </authorList>
    </citation>
    <scope>NUCLEOTIDE SEQUENCE [LARGE SCALE GENOMIC DNA]</scope>
    <source>
        <strain evidence="1">JCA_2017</strain>
    </source>
</reference>
<feature type="non-terminal residue" evidence="1">
    <location>
        <position position="313"/>
    </location>
</feature>
<dbReference type="PANTHER" id="PTHR11439:SF442">
    <property type="entry name" value="CYSTEINE-RICH RLK (RECEPTOR-LIKE PROTEIN KINASE) 8"/>
    <property type="match status" value="1"/>
</dbReference>
<dbReference type="Proteomes" id="UP000257109">
    <property type="component" value="Unassembled WGS sequence"/>
</dbReference>
<sequence length="313" mass="36028">MSMMGELKFFLGLQINQVEEGIYIHQIKYLKELLKKFNLEDYKSMSTSMHPTSILSLDETDKKVDQTSYRGMIDSLLYLTASRPDIMLSICLCVRFQADIRESHHIVVKHTCKYLKGTTNLGYNDADFARDRIERKSTSRGCHFIGANIISWTRKTQGTIALCIAEVEYILTAQCYSQLLWIKHQLEDYDIFKSNMPLLRDNTTTINLSKNPILHSRAKNIEVKHHFIKDCVQKDMEIDLTYELTTWRVLHFFSHEQEVCPMLQEFWTNCKFTETTFHGKAQVISAQVISAQAISAQVISAQAENISASPALP</sequence>
<comment type="caution">
    <text evidence="1">The sequence shown here is derived from an EMBL/GenBank/DDBJ whole genome shotgun (WGS) entry which is preliminary data.</text>
</comment>
<protein>
    <submittedName>
        <fullName evidence="1">Copia protein</fullName>
    </submittedName>
</protein>
<dbReference type="EMBL" id="QJKJ01005533">
    <property type="protein sequence ID" value="RDX89915.1"/>
    <property type="molecule type" value="Genomic_DNA"/>
</dbReference>
<keyword evidence="2" id="KW-1185">Reference proteome</keyword>
<dbReference type="AlphaFoldDB" id="A0A371GH70"/>
<feature type="non-terminal residue" evidence="1">
    <location>
        <position position="1"/>
    </location>
</feature>
<gene>
    <name evidence="1" type="primary">GIP</name>
    <name evidence="1" type="ORF">CR513_28289</name>
</gene>
<dbReference type="PANTHER" id="PTHR11439">
    <property type="entry name" value="GAG-POL-RELATED RETROTRANSPOSON"/>
    <property type="match status" value="1"/>
</dbReference>
<evidence type="ECO:0000313" key="1">
    <source>
        <dbReference type="EMBL" id="RDX89915.1"/>
    </source>
</evidence>
<accession>A0A371GH70</accession>
<dbReference type="STRING" id="157652.A0A371GH70"/>
<proteinExistence type="predicted"/>
<name>A0A371GH70_MUCPR</name>
<organism evidence="1 2">
    <name type="scientific">Mucuna pruriens</name>
    <name type="common">Velvet bean</name>
    <name type="synonym">Dolichos pruriens</name>
    <dbReference type="NCBI Taxonomy" id="157652"/>
    <lineage>
        <taxon>Eukaryota</taxon>
        <taxon>Viridiplantae</taxon>
        <taxon>Streptophyta</taxon>
        <taxon>Embryophyta</taxon>
        <taxon>Tracheophyta</taxon>
        <taxon>Spermatophyta</taxon>
        <taxon>Magnoliopsida</taxon>
        <taxon>eudicotyledons</taxon>
        <taxon>Gunneridae</taxon>
        <taxon>Pentapetalae</taxon>
        <taxon>rosids</taxon>
        <taxon>fabids</taxon>
        <taxon>Fabales</taxon>
        <taxon>Fabaceae</taxon>
        <taxon>Papilionoideae</taxon>
        <taxon>50 kb inversion clade</taxon>
        <taxon>NPAAA clade</taxon>
        <taxon>indigoferoid/millettioid clade</taxon>
        <taxon>Phaseoleae</taxon>
        <taxon>Mucuna</taxon>
    </lineage>
</organism>
<evidence type="ECO:0000313" key="2">
    <source>
        <dbReference type="Proteomes" id="UP000257109"/>
    </source>
</evidence>
<dbReference type="OrthoDB" id="2014122at2759"/>